<organism evidence="4 5">
    <name type="scientific">Trema orientale</name>
    <name type="common">Charcoal tree</name>
    <name type="synonym">Celtis orientalis</name>
    <dbReference type="NCBI Taxonomy" id="63057"/>
    <lineage>
        <taxon>Eukaryota</taxon>
        <taxon>Viridiplantae</taxon>
        <taxon>Streptophyta</taxon>
        <taxon>Embryophyta</taxon>
        <taxon>Tracheophyta</taxon>
        <taxon>Spermatophyta</taxon>
        <taxon>Magnoliopsida</taxon>
        <taxon>eudicotyledons</taxon>
        <taxon>Gunneridae</taxon>
        <taxon>Pentapetalae</taxon>
        <taxon>rosids</taxon>
        <taxon>fabids</taxon>
        <taxon>Rosales</taxon>
        <taxon>Cannabaceae</taxon>
        <taxon>Trema</taxon>
    </lineage>
</organism>
<dbReference type="SUPFAM" id="SSF51182">
    <property type="entry name" value="RmlC-like cupins"/>
    <property type="match status" value="2"/>
</dbReference>
<dbReference type="STRING" id="63057.A0A2P5FXV0"/>
<dbReference type="InterPro" id="IPR011051">
    <property type="entry name" value="RmlC_Cupin_sf"/>
</dbReference>
<feature type="region of interest" description="Disordered" evidence="1">
    <location>
        <begin position="438"/>
        <end position="765"/>
    </location>
</feature>
<dbReference type="AlphaFoldDB" id="A0A2P5FXV0"/>
<keyword evidence="2" id="KW-0732">Signal</keyword>
<dbReference type="EMBL" id="JXTC01000004">
    <property type="protein sequence ID" value="POO02577.1"/>
    <property type="molecule type" value="Genomic_DNA"/>
</dbReference>
<feature type="domain" description="Cupin type-1" evidence="3">
    <location>
        <begin position="259"/>
        <end position="416"/>
    </location>
</feature>
<dbReference type="Proteomes" id="UP000237000">
    <property type="component" value="Unassembled WGS sequence"/>
</dbReference>
<evidence type="ECO:0000256" key="2">
    <source>
        <dbReference type="SAM" id="SignalP"/>
    </source>
</evidence>
<dbReference type="InterPro" id="IPR006045">
    <property type="entry name" value="Cupin_1"/>
</dbReference>
<name>A0A2P5FXV0_TREOI</name>
<dbReference type="PANTHER" id="PTHR31189">
    <property type="entry name" value="OS03G0336100 PROTEIN-RELATED"/>
    <property type="match status" value="1"/>
</dbReference>
<evidence type="ECO:0000256" key="1">
    <source>
        <dbReference type="SAM" id="MobiDB-lite"/>
    </source>
</evidence>
<keyword evidence="5" id="KW-1185">Reference proteome</keyword>
<proteinExistence type="predicted"/>
<dbReference type="OrthoDB" id="1932894at2759"/>
<evidence type="ECO:0000313" key="4">
    <source>
        <dbReference type="EMBL" id="POO02577.1"/>
    </source>
</evidence>
<feature type="domain" description="Cupin type-1" evidence="3">
    <location>
        <begin position="51"/>
        <end position="199"/>
    </location>
</feature>
<evidence type="ECO:0000259" key="3">
    <source>
        <dbReference type="SMART" id="SM00835"/>
    </source>
</evidence>
<comment type="caution">
    <text evidence="4">The sequence shown here is derived from an EMBL/GenBank/DDBJ whole genome shotgun (WGS) entry which is preliminary data.</text>
</comment>
<dbReference type="InterPro" id="IPR050253">
    <property type="entry name" value="Seed_Storage-Functional"/>
</dbReference>
<feature type="signal peptide" evidence="2">
    <location>
        <begin position="1"/>
        <end position="29"/>
    </location>
</feature>
<dbReference type="Gene3D" id="2.60.120.10">
    <property type="entry name" value="Jelly Rolls"/>
    <property type="match status" value="2"/>
</dbReference>
<accession>A0A2P5FXV0</accession>
<dbReference type="InterPro" id="IPR014710">
    <property type="entry name" value="RmlC-like_jellyroll"/>
</dbReference>
<dbReference type="InParanoid" id="A0A2P5FXV0"/>
<evidence type="ECO:0000313" key="5">
    <source>
        <dbReference type="Proteomes" id="UP000237000"/>
    </source>
</evidence>
<sequence>MSIIKLSIQRLSFTLLIFVFLSLDLTLHAKKANDFVDEDFPGGFGPLVMKEQRKPLFENEYGQISAVDITDGIRGPHHIEFFTLEPNSLFLPVLLHQEMVFYVHTGSGRLNWATEEETKGVNLRRGDIFGLQPGSVFYIQSDLEPQRESLRIYAIFPNVDDDESFEPAFGAYSSIRNLVRGFDKITLKNAFKAPDEVIESITSATETQAIVHAISTKKEKKKKGEEKKKGLWEMEARFLKSFLGSRSIAYNKKKQTKAFNILEADPDFENCNGWSLTVTAKKAADLLRGTDIGLFLVNLTKGSMMGPHWNPKATEIAIVLQGQGMVRVVCSSSKSTRKPECENMRFRVKEGDVFAVPRFHPMAQISFNNDSLVFMGFSTTTKSSHPQFLAGKQSVLQTLDRNVLAMAFNVSNSTIDQLLAAEADSIILDCTSCAEEEERMMEEEIEKKREEEEARKREEEEEARKREEEEEKKREEEEARKREEEEKRREEEEARKREEEEKRREEEEARKREEEEERRREEEEARKREEEEREREQEAARRREEERQREQEEARRQQEERERRREEEERRQEEERQRQEEEERRRQEEEQERHREQEEARGQEEERREEEERQRQEEEEKERERQQQEARRQEEERTQEEERQRQEDEERQRQEEEQERQREQEEARRREQERERERQPDREARKQEPESEQEAARRQAEEREQRERQQEEASREREREVNERQPEKEADREPEDHDAKTRTEKDEKQGEGVENGRAYLKRWTV</sequence>
<dbReference type="SMART" id="SM00835">
    <property type="entry name" value="Cupin_1"/>
    <property type="match status" value="2"/>
</dbReference>
<dbReference type="CDD" id="cd02245">
    <property type="entry name" value="cupin_7S_vicilin-like_C"/>
    <property type="match status" value="1"/>
</dbReference>
<dbReference type="Pfam" id="PF00190">
    <property type="entry name" value="Cupin_1"/>
    <property type="match status" value="1"/>
</dbReference>
<dbReference type="PANTHER" id="PTHR31189:SF7">
    <property type="entry name" value="OS03G0197300 PROTEIN"/>
    <property type="match status" value="1"/>
</dbReference>
<gene>
    <name evidence="4" type="ORF">TorRG33x02_015610</name>
</gene>
<feature type="chain" id="PRO_5015200144" evidence="2">
    <location>
        <begin position="30"/>
        <end position="765"/>
    </location>
</feature>
<dbReference type="FunCoup" id="A0A2P5FXV0">
    <property type="interactions" value="185"/>
</dbReference>
<dbReference type="CDD" id="cd02244">
    <property type="entry name" value="cupin_7S_vicilin-like_N"/>
    <property type="match status" value="1"/>
</dbReference>
<reference evidence="5" key="1">
    <citation type="submission" date="2016-06" db="EMBL/GenBank/DDBJ databases">
        <title>Parallel loss of symbiosis genes in relatives of nitrogen-fixing non-legume Parasponia.</title>
        <authorList>
            <person name="Van Velzen R."/>
            <person name="Holmer R."/>
            <person name="Bu F."/>
            <person name="Rutten L."/>
            <person name="Van Zeijl A."/>
            <person name="Liu W."/>
            <person name="Santuari L."/>
            <person name="Cao Q."/>
            <person name="Sharma T."/>
            <person name="Shen D."/>
            <person name="Roswanjaya Y."/>
            <person name="Wardhani T."/>
            <person name="Kalhor M.S."/>
            <person name="Jansen J."/>
            <person name="Van den Hoogen J."/>
            <person name="Gungor B."/>
            <person name="Hartog M."/>
            <person name="Hontelez J."/>
            <person name="Verver J."/>
            <person name="Yang W.-C."/>
            <person name="Schijlen E."/>
            <person name="Repin R."/>
            <person name="Schilthuizen M."/>
            <person name="Schranz E."/>
            <person name="Heidstra R."/>
            <person name="Miyata K."/>
            <person name="Fedorova E."/>
            <person name="Kohlen W."/>
            <person name="Bisseling T."/>
            <person name="Smit S."/>
            <person name="Geurts R."/>
        </authorList>
    </citation>
    <scope>NUCLEOTIDE SEQUENCE [LARGE SCALE GENOMIC DNA]</scope>
    <source>
        <strain evidence="5">cv. RG33-2</strain>
    </source>
</reference>
<feature type="compositionally biased region" description="Basic and acidic residues" evidence="1">
    <location>
        <begin position="445"/>
        <end position="751"/>
    </location>
</feature>
<protein>
    <submittedName>
        <fullName evidence="4">Bicupin, oxalate decarboxylase/oxidase</fullName>
    </submittedName>
</protein>